<dbReference type="AlphaFoldDB" id="A0A9X1VCC6"/>
<feature type="chain" id="PRO_5040896944" evidence="2">
    <location>
        <begin position="38"/>
        <end position="453"/>
    </location>
</feature>
<dbReference type="Proteomes" id="UP001139263">
    <property type="component" value="Unassembled WGS sequence"/>
</dbReference>
<feature type="compositionally biased region" description="Low complexity" evidence="1">
    <location>
        <begin position="303"/>
        <end position="317"/>
    </location>
</feature>
<sequence length="453" mass="46524">MKKDRWQSNRARCYVHSMVALIASTMMCALGVSPAFAASQSTITIPIDVDSQSANLTIPTLPISFFTNGELEVSGSVLVNGLTIPIQGVELGINPLTNAENVYQILGVLFVSNVVLTAQASTVPVGSADPFIATAYDATGNAIALPSGATVTYDVSAPSGVSSLQYNIANQSGFTAQEPGVYTITPMVSQFGTQVTGTPLQITVTYQDNIVFQMSSSTPLTQLYVSYSNGSSTTSGTDGVTLQATSGFTQSNQTVTLTPSGMQQLNAILAPGQTYGLSSEGMSDSGLILMADPTQTVSYTAPGSTGSSSSTDSSTTSPNWTAAGNPLTGTSAPVSTYVNVNGVLYSGTKGDGVWMESGSGSSGTTWTQAGTNATLNAATITALVNADGTLYAGTSDDGVWLFSGSTWTQVGTDSTLNSGDVTSLTYANGELDAVVGGVVWQYPIHIQTTALTN</sequence>
<evidence type="ECO:0000313" key="4">
    <source>
        <dbReference type="Proteomes" id="UP001139263"/>
    </source>
</evidence>
<feature type="compositionally biased region" description="Polar residues" evidence="1">
    <location>
        <begin position="318"/>
        <end position="328"/>
    </location>
</feature>
<name>A0A9X1VCC6_9BACL</name>
<accession>A0A9X1VCC6</accession>
<evidence type="ECO:0000256" key="1">
    <source>
        <dbReference type="SAM" id="MobiDB-lite"/>
    </source>
</evidence>
<keyword evidence="2" id="KW-0732">Signal</keyword>
<evidence type="ECO:0000256" key="2">
    <source>
        <dbReference type="SAM" id="SignalP"/>
    </source>
</evidence>
<reference evidence="3" key="1">
    <citation type="submission" date="2022-03" db="EMBL/GenBank/DDBJ databases">
        <title>Draft Genome Sequence of Firmicute Strain S0AB, a Heterotrophic Iron/Sulfur-Oxidizing Extreme Acidophile.</title>
        <authorList>
            <person name="Vergara E."/>
            <person name="Pakostova E."/>
            <person name="Johnson D.B."/>
            <person name="Holmes D.S."/>
        </authorList>
    </citation>
    <scope>NUCLEOTIDE SEQUENCE</scope>
    <source>
        <strain evidence="3">S0AB</strain>
    </source>
</reference>
<dbReference type="RefSeq" id="WP_241713760.1">
    <property type="nucleotide sequence ID" value="NZ_JALBUF010000004.1"/>
</dbReference>
<keyword evidence="4" id="KW-1185">Reference proteome</keyword>
<comment type="caution">
    <text evidence="3">The sequence shown here is derived from an EMBL/GenBank/DDBJ whole genome shotgun (WGS) entry which is preliminary data.</text>
</comment>
<gene>
    <name evidence="3" type="ORF">MM817_01719</name>
</gene>
<feature type="signal peptide" evidence="2">
    <location>
        <begin position="1"/>
        <end position="37"/>
    </location>
</feature>
<organism evidence="3 4">
    <name type="scientific">Sulfoacidibacillus ferrooxidans</name>
    <dbReference type="NCBI Taxonomy" id="2005001"/>
    <lineage>
        <taxon>Bacteria</taxon>
        <taxon>Bacillati</taxon>
        <taxon>Bacillota</taxon>
        <taxon>Bacilli</taxon>
        <taxon>Bacillales</taxon>
        <taxon>Alicyclobacillaceae</taxon>
        <taxon>Sulfoacidibacillus</taxon>
    </lineage>
</organism>
<protein>
    <submittedName>
        <fullName evidence="3">Uncharacterized protein</fullName>
    </submittedName>
</protein>
<evidence type="ECO:0000313" key="3">
    <source>
        <dbReference type="EMBL" id="MCI0183442.1"/>
    </source>
</evidence>
<dbReference type="EMBL" id="JALBUF010000004">
    <property type="protein sequence ID" value="MCI0183442.1"/>
    <property type="molecule type" value="Genomic_DNA"/>
</dbReference>
<feature type="region of interest" description="Disordered" evidence="1">
    <location>
        <begin position="299"/>
        <end position="328"/>
    </location>
</feature>
<proteinExistence type="predicted"/>